<proteinExistence type="predicted"/>
<sequence length="2292" mass="256514">MSFKDSKIAAAANSAMTLSAELAVDTEEYTLCTDGRYEVYTKYQDNAYSTVDNLKNIAVDATQINIMQEENSQYMPFRIPRYWDGMDLMDMLIQIRYESVAEKKGKVATVINVASNNTYIRFGWLIDAAVTANAGDIIFEIMATGVNEKGNNYIWRTRPNGKFTVLQGLNYDGIIEPSEDWYTSFVNMILGHVAEAKQYADEAKESAASINVDDIKADVTASVTANLNQTVAASLKDYYTKTEIDQTVEELNTAISGIDSLKNLKIEYDNTSGHLVFKDKEEQIGEITINSLSNLVVEYSVVNGKGSLVFKNGETEIQTVELSSIEPSAAWTSALKEDISKSTDEKLSPVVDRVSALETAKDDLAGKVETNTTDISGLKTDVAGLKESNETISATTTETKNTVDILKQNVSGYDSQFESINSDITAINESIKDLGKNTGHEYDVSYEENVFTLYEDDVIKKQFTITGGSGPSDTTTVTIERITSSDAIFLAGNSAVIEYNFTSVDNTGDTTGNGTATWRVGSTTVATTVAAQGKNSFDITQYLKNGANSIRLSITDSFGTIATKTWTITIVDFKIESIFDDTLFYSDEVTFRYTPYGDINKTVHFVLDGKEIAGVETTASGRQMTYTLAKQSHGAHLLKVYMTASINNQDVTSESVYKDIIWVEQGNTTPIIGCSMVEFTAKQYNTTSIKYVVYDPEHNPATVKLSVDGKVASTLTVGRTAQIWSYKSTAIGKQSLTISCRRITKILTATIEKLDINVSPVTTNLAFDFNPSGKNNGEADWLKINDNLTIEVSDNFDTTNGGYQVDEDGDTYFCVKAGTAATIPYQLFADDAKKTGKNFKFIYKCTNVKNYEAQVLSCFADNLGYTVKAQEATLKSEQNEISVPYCEDYYIELEFNILPDSEYTEMVMWVDGIPTRVKLYATSDSFTQTNPVGITIGSDDCDVIVYRIKAYTMNLTDDEILDNFIADAKNANEIINRYNRNDILDSSGGLDPDVLAEKCPDLRIIKLEVPVFTTGKKNKVPFTSVQQIYKNGRPVDNWISRDGIHNGQGTSSEYYGDSGRNLELNCKNGFTFADDTTANVYSMDENAIGINYFNVKVNIASSENINNAGLQGEYQEFNPYIRPARKKDPRVRDTMQFYPCVVFLKETDVDNAVEFKDGQWHFYAAGDIGNSKKNTVAQGMDPENHKEFIVEVSNNTDPQCRFLSDDLSNEEWGGDTSFEMRYQNPNCTEEEIQAGRQAWNDLLTWVVNADSETFVKEFEQHFIKDSLLFYYLFTERHTMVDNRAKNTFWHTEDLVHWDLCMDYDNDTAMGNDNEGGLTLTYGYEDTDTIGTKSVFNASDSKVFCYIRDYMFDDLQSMFLQMEAKLTWSANRILNKFETLQNYKPERLWIADMRRKYFRPYEDKGTTSYLEMMNGSKKQQRRQFQKYQEKYIASKYVGSTTTSDVITIRGYTPTNWTGVKPDGTFHIVPYADSYVDVRFGSNLVRQRAKRGQTYTVKSPIAAMNDTEVYVYNASLMQSIGDIAPFYPGYTNFNQGVKMTDILIGSDVEGYQNTNMNDFSIGQNVLLERLNLENLPNLKKTIDLSNCKNLEEFLAEGSGITGVIFAPGGKIETAHLPAIASLTGKNLYRLTDLTIASYANLTTLSLDNCNTLDAKDIINKATGLTRVRVTGINWELDDTTLLDRLAKMTGIDDNGYNSVHSVLIGTVHIPVMRQQRLDEFAELWPDLEITYDSIITQFKVTFVNDDEENTVLDIQYVDKGANAVDPITREIDPIPTPTKESTIKLDYTFKGWDGSLTGIFADRTIKAVYNSKVREYTVKYVSKGLTLQESTGQYGSYIKYEGDTPTYTAEESAYKYNLFKGWDKSGFVDGDKTINAVYETCEYVDGYFDGKDLANMTQVELYTLMKMGLEAKSLSLKDTLDFKLGVDYSYGDIEEHEVISAATKFDGTNYIDTGLKIMEKDRDFTIAIDFEFDTDNSVNSTLAQCFQGDGSNGFRLWYSQEPRFSWNTDSITPSAGTNREIIVFRHEAGSQKLYVYNSNMTGKEVSSTTLNAIRIPENSSTLVFGCSKADDGAYENFAKGTVHWAKVWYADLGEEQCMDIASWIHEIIPMEVAKFKGYYLSDVASKRANITFVASNLLGTEKPYNNKSTNAGGWADSTLNTWLNTRMVKAISPLWKALIKPVKVYSSVGNKSNDTSVSNCRFYVPSLYEVDPTATSEPYISETNAPIAYFTDDDTRKKAKPSTPAEYESYWTRSPNATVANWLYTVNESGATYGFSYPGQNSGILLMFSISSEG</sequence>
<dbReference type="Gene3D" id="1.20.5.340">
    <property type="match status" value="1"/>
</dbReference>
<dbReference type="InterPro" id="IPR032675">
    <property type="entry name" value="LRR_dom_sf"/>
</dbReference>
<reference evidence="2" key="1">
    <citation type="journal article" date="2021" name="Proc. Natl. Acad. Sci. U.S.A.">
        <title>A Catalog of Tens of Thousands of Viruses from Human Metagenomes Reveals Hidden Associations with Chronic Diseases.</title>
        <authorList>
            <person name="Tisza M.J."/>
            <person name="Buck C.B."/>
        </authorList>
    </citation>
    <scope>NUCLEOTIDE SEQUENCE</scope>
    <source>
        <strain evidence="2">CtDXu9</strain>
    </source>
</reference>
<protein>
    <recommendedName>
        <fullName evidence="1">DUF6273 domain-containing protein</fullName>
    </recommendedName>
</protein>
<organism evidence="2">
    <name type="scientific">Siphoviridae sp. ctDXu9</name>
    <dbReference type="NCBI Taxonomy" id="2825387"/>
    <lineage>
        <taxon>Viruses</taxon>
        <taxon>Duplodnaviria</taxon>
        <taxon>Heunggongvirae</taxon>
        <taxon>Uroviricota</taxon>
        <taxon>Caudoviricetes</taxon>
    </lineage>
</organism>
<feature type="domain" description="DUF6273" evidence="1">
    <location>
        <begin position="2129"/>
        <end position="2272"/>
    </location>
</feature>
<dbReference type="InterPro" id="IPR013320">
    <property type="entry name" value="ConA-like_dom_sf"/>
</dbReference>
<dbReference type="InterPro" id="IPR046240">
    <property type="entry name" value="DUF6273"/>
</dbReference>
<name>A0A8S5VD27_9CAUD</name>
<evidence type="ECO:0000313" key="2">
    <source>
        <dbReference type="EMBL" id="DAG04620.1"/>
    </source>
</evidence>
<accession>A0A8S5VD27</accession>
<dbReference type="Pfam" id="PF19789">
    <property type="entry name" value="DUF6273"/>
    <property type="match status" value="1"/>
</dbReference>
<dbReference type="SUPFAM" id="SSF49899">
    <property type="entry name" value="Concanavalin A-like lectins/glucanases"/>
    <property type="match status" value="1"/>
</dbReference>
<dbReference type="EMBL" id="BK016244">
    <property type="protein sequence ID" value="DAG04620.1"/>
    <property type="molecule type" value="Genomic_DNA"/>
</dbReference>
<evidence type="ECO:0000259" key="1">
    <source>
        <dbReference type="Pfam" id="PF19789"/>
    </source>
</evidence>
<dbReference type="Gene3D" id="3.80.10.10">
    <property type="entry name" value="Ribonuclease Inhibitor"/>
    <property type="match status" value="1"/>
</dbReference>
<dbReference type="SUPFAM" id="SSF52047">
    <property type="entry name" value="RNI-like"/>
    <property type="match status" value="1"/>
</dbReference>